<sequence length="453" mass="49887">MKQIIGTALLLAFGIGSHAQKGWQSLFDGKTLAGWNKVAGAAKYMIEDNAIVGVTVVNTPNTFLLTDKTYSDFILELDVKIEDNATNSGIQFRSNYDASAANGKGKVSGYQYELDPSPRAWTGGIYDEARRGWLYPLDLNDAARVAYKKGQYNRVRIECKGAVTQTFVNGIPAAILVDTMNTSGYIALQVHSIGASKVDGQKIYWKNIRVNTSDVKLSPVKNVYTVNNIPNNLSSPEKSQGWSLLFDGKTMKGWRSAKGNSFPSKGWGIENGELKVLPSDGAESMNGGDIVTNKEYAAFDLTFQFKLTPGANSGVKYYVTLKEKNEGSAIGPEYQILDDKLHPDAKLGKDGNRTMASLYDLIASKKDPRAFKAIGQWNTGRILAQENGQVTYFLNGIPLVQFVRGSEDFKKLVAGSKYKEWQRFGEAEKGHILLQDHGNEVSFRSIKVKELSK</sequence>
<evidence type="ECO:0000259" key="1">
    <source>
        <dbReference type="Pfam" id="PF06439"/>
    </source>
</evidence>
<dbReference type="EMBL" id="CP139960">
    <property type="protein sequence ID" value="WQD38594.1"/>
    <property type="molecule type" value="Genomic_DNA"/>
</dbReference>
<organism evidence="2 3">
    <name type="scientific">Niabella yanshanensis</name>
    <dbReference type="NCBI Taxonomy" id="577386"/>
    <lineage>
        <taxon>Bacteria</taxon>
        <taxon>Pseudomonadati</taxon>
        <taxon>Bacteroidota</taxon>
        <taxon>Chitinophagia</taxon>
        <taxon>Chitinophagales</taxon>
        <taxon>Chitinophagaceae</taxon>
        <taxon>Niabella</taxon>
    </lineage>
</organism>
<dbReference type="InterPro" id="IPR010496">
    <property type="entry name" value="AL/BT2_dom"/>
</dbReference>
<dbReference type="Pfam" id="PF06439">
    <property type="entry name" value="3keto-disac_hyd"/>
    <property type="match status" value="2"/>
</dbReference>
<accession>A0ABZ0W7T1</accession>
<keyword evidence="3" id="KW-1185">Reference proteome</keyword>
<gene>
    <name evidence="2" type="ORF">U0035_00345</name>
</gene>
<evidence type="ECO:0000313" key="3">
    <source>
        <dbReference type="Proteomes" id="UP001325680"/>
    </source>
</evidence>
<evidence type="ECO:0000313" key="2">
    <source>
        <dbReference type="EMBL" id="WQD38594.1"/>
    </source>
</evidence>
<dbReference type="Proteomes" id="UP001325680">
    <property type="component" value="Chromosome"/>
</dbReference>
<protein>
    <submittedName>
        <fullName evidence="2">DUF1080 domain-containing protein</fullName>
    </submittedName>
</protein>
<dbReference type="RefSeq" id="WP_114791337.1">
    <property type="nucleotide sequence ID" value="NZ_CP139960.1"/>
</dbReference>
<name>A0ABZ0W7T1_9BACT</name>
<feature type="domain" description="3-keto-alpha-glucoside-1,2-lyase/3-keto-2-hydroxy-glucal hydratase" evidence="1">
    <location>
        <begin position="22"/>
        <end position="210"/>
    </location>
</feature>
<proteinExistence type="predicted"/>
<reference evidence="2 3" key="1">
    <citation type="submission" date="2023-12" db="EMBL/GenBank/DDBJ databases">
        <title>Genome sequencing and assembly of bacterial species from a model synthetic community.</title>
        <authorList>
            <person name="Hogle S.L."/>
        </authorList>
    </citation>
    <scope>NUCLEOTIDE SEQUENCE [LARGE SCALE GENOMIC DNA]</scope>
    <source>
        <strain evidence="2 3">HAMBI_3031</strain>
    </source>
</reference>
<dbReference type="Gene3D" id="2.60.120.560">
    <property type="entry name" value="Exo-inulinase, domain 1"/>
    <property type="match status" value="2"/>
</dbReference>
<feature type="domain" description="3-keto-alpha-glucoside-1,2-lyase/3-keto-2-hydroxy-glucal hydratase" evidence="1">
    <location>
        <begin position="241"/>
        <end position="449"/>
    </location>
</feature>